<evidence type="ECO:0000259" key="4">
    <source>
        <dbReference type="SMART" id="SM00563"/>
    </source>
</evidence>
<dbReference type="EMBL" id="MHUI01000002">
    <property type="protein sequence ID" value="OHA75916.1"/>
    <property type="molecule type" value="Genomic_DNA"/>
</dbReference>
<name>A0A1G2RSU4_9BACT</name>
<dbReference type="CDD" id="cd07989">
    <property type="entry name" value="LPLAT_AGPAT-like"/>
    <property type="match status" value="1"/>
</dbReference>
<dbReference type="PANTHER" id="PTHR10434">
    <property type="entry name" value="1-ACYL-SN-GLYCEROL-3-PHOSPHATE ACYLTRANSFERASE"/>
    <property type="match status" value="1"/>
</dbReference>
<reference evidence="5 6" key="1">
    <citation type="journal article" date="2016" name="Nat. Commun.">
        <title>Thousands of microbial genomes shed light on interconnected biogeochemical processes in an aquifer system.</title>
        <authorList>
            <person name="Anantharaman K."/>
            <person name="Brown C.T."/>
            <person name="Hug L.A."/>
            <person name="Sharon I."/>
            <person name="Castelle C.J."/>
            <person name="Probst A.J."/>
            <person name="Thomas B.C."/>
            <person name="Singh A."/>
            <person name="Wilkins M.J."/>
            <person name="Karaoz U."/>
            <person name="Brodie E.L."/>
            <person name="Williams K.H."/>
            <person name="Hubbard S.S."/>
            <person name="Banfield J.F."/>
        </authorList>
    </citation>
    <scope>NUCLEOTIDE SEQUENCE [LARGE SCALE GENOMIC DNA]</scope>
</reference>
<dbReference type="SMART" id="SM00563">
    <property type="entry name" value="PlsC"/>
    <property type="match status" value="1"/>
</dbReference>
<comment type="caution">
    <text evidence="5">The sequence shown here is derived from an EMBL/GenBank/DDBJ whole genome shotgun (WGS) entry which is preliminary data.</text>
</comment>
<evidence type="ECO:0000313" key="6">
    <source>
        <dbReference type="Proteomes" id="UP000177081"/>
    </source>
</evidence>
<dbReference type="InterPro" id="IPR002123">
    <property type="entry name" value="Plipid/glycerol_acylTrfase"/>
</dbReference>
<evidence type="ECO:0000313" key="5">
    <source>
        <dbReference type="EMBL" id="OHA75916.1"/>
    </source>
</evidence>
<dbReference type="Pfam" id="PF01553">
    <property type="entry name" value="Acyltransferase"/>
    <property type="match status" value="1"/>
</dbReference>
<proteinExistence type="predicted"/>
<organism evidence="5 6">
    <name type="scientific">Candidatus Wildermuthbacteria bacterium RIFCSPLOWO2_01_FULL_48_35</name>
    <dbReference type="NCBI Taxonomy" id="1802463"/>
    <lineage>
        <taxon>Bacteria</taxon>
        <taxon>Candidatus Wildermuthiibacteriota</taxon>
    </lineage>
</organism>
<dbReference type="GO" id="GO:0003841">
    <property type="term" value="F:1-acylglycerol-3-phosphate O-acyltransferase activity"/>
    <property type="evidence" value="ECO:0007669"/>
    <property type="project" value="TreeGrafter"/>
</dbReference>
<feature type="transmembrane region" description="Helical" evidence="3">
    <location>
        <begin position="59"/>
        <end position="81"/>
    </location>
</feature>
<dbReference type="GO" id="GO:0006654">
    <property type="term" value="P:phosphatidic acid biosynthetic process"/>
    <property type="evidence" value="ECO:0007669"/>
    <property type="project" value="TreeGrafter"/>
</dbReference>
<feature type="domain" description="Phospholipid/glycerol acyltransferase" evidence="4">
    <location>
        <begin position="100"/>
        <end position="238"/>
    </location>
</feature>
<gene>
    <name evidence="5" type="ORF">A3A32_02375</name>
</gene>
<accession>A0A1G2RSU4</accession>
<dbReference type="Proteomes" id="UP000177081">
    <property type="component" value="Unassembled WGS sequence"/>
</dbReference>
<keyword evidence="1" id="KW-0808">Transferase</keyword>
<sequence>MILGWGSAVYSRELFILRAPFYASLHNKIFLVESSTPHARTLKFYLPEKERPMKRNVRFVAATVYSAGLLLAVFIAILIAARRLKVVGRENIPLQSPGGVLLLSNHPSLIEPILLQFLLGAALFKNPSRYFPWTAADRGNFYDPWYCWWLRRLRLVPISRSRNAGLSDSLALRSMANLLKGGAYLLIFPEGTRTYKAVRRSEYYGMSNGKKMGILRGGMGMLALLASPLCVPIWVEGTDKILPPDKRIPRLWRFLTCPITIRVGSVFVVDGARDHKKAAQVITEKLLELAESAESAPKGGDSQ</sequence>
<protein>
    <recommendedName>
        <fullName evidence="4">Phospholipid/glycerol acyltransferase domain-containing protein</fullName>
    </recommendedName>
</protein>
<feature type="transmembrane region" description="Helical" evidence="3">
    <location>
        <begin position="214"/>
        <end position="235"/>
    </location>
</feature>
<keyword evidence="3" id="KW-1133">Transmembrane helix</keyword>
<dbReference type="AlphaFoldDB" id="A0A1G2RSU4"/>
<keyword evidence="3" id="KW-0812">Transmembrane</keyword>
<keyword evidence="2" id="KW-0012">Acyltransferase</keyword>
<dbReference type="SUPFAM" id="SSF69593">
    <property type="entry name" value="Glycerol-3-phosphate (1)-acyltransferase"/>
    <property type="match status" value="1"/>
</dbReference>
<evidence type="ECO:0000256" key="2">
    <source>
        <dbReference type="ARBA" id="ARBA00023315"/>
    </source>
</evidence>
<keyword evidence="3" id="KW-0472">Membrane</keyword>
<evidence type="ECO:0000256" key="3">
    <source>
        <dbReference type="SAM" id="Phobius"/>
    </source>
</evidence>
<feature type="transmembrane region" description="Helical" evidence="3">
    <location>
        <begin position="251"/>
        <end position="269"/>
    </location>
</feature>
<dbReference type="PANTHER" id="PTHR10434:SF40">
    <property type="entry name" value="1-ACYL-SN-GLYCEROL-3-PHOSPHATE ACYLTRANSFERASE"/>
    <property type="match status" value="1"/>
</dbReference>
<evidence type="ECO:0000256" key="1">
    <source>
        <dbReference type="ARBA" id="ARBA00022679"/>
    </source>
</evidence>